<sequence length="323" mass="34910">MEKRKLGSTGLAILPFALGGNVFGWTSREPDAYRILDSFIDAGGELIDTADAYSAWLPGHEGGESERLLGNWLERRGKRDDVIIATKVGLLPGAGGKGLQPSRIKAAVEESLRRLKTDYIDIYFAHADDPETPLEHSLEAFDLLVKEGKVRSLGASQYSAARIQESLDVARDGGLEPFRVVQPELSLVKRDAYEGDLQTLCLKKDLGVITYFSLAAGFLSGKYRSLDDLGNRDRAPRVKQYLNEHGLRVLGEMDAIVAETGASHAQIALAWIMTRPGVTAPLASATSVGQLQDLMGALQLSLAPEHLARLDSASRTSIPADAG</sequence>
<dbReference type="RefSeq" id="WP_021245953.1">
    <property type="nucleotide sequence ID" value="NZ_ATIB01000079.1"/>
</dbReference>
<comment type="caution">
    <text evidence="2">The sequence shown here is derived from an EMBL/GenBank/DDBJ whole genome shotgun (WGS) entry which is preliminary data.</text>
</comment>
<dbReference type="Gene3D" id="3.20.20.100">
    <property type="entry name" value="NADP-dependent oxidoreductase domain"/>
    <property type="match status" value="1"/>
</dbReference>
<dbReference type="PATRIC" id="fig|1114964.3.peg.3302"/>
<dbReference type="InterPro" id="IPR023210">
    <property type="entry name" value="NADP_OxRdtase_dom"/>
</dbReference>
<evidence type="ECO:0000259" key="1">
    <source>
        <dbReference type="Pfam" id="PF00248"/>
    </source>
</evidence>
<organism evidence="2 3">
    <name type="scientific">Sphingobium baderi LL03</name>
    <dbReference type="NCBI Taxonomy" id="1114964"/>
    <lineage>
        <taxon>Bacteria</taxon>
        <taxon>Pseudomonadati</taxon>
        <taxon>Pseudomonadota</taxon>
        <taxon>Alphaproteobacteria</taxon>
        <taxon>Sphingomonadales</taxon>
        <taxon>Sphingomonadaceae</taxon>
        <taxon>Sphingobium</taxon>
    </lineage>
</organism>
<dbReference type="GO" id="GO:0016491">
    <property type="term" value="F:oxidoreductase activity"/>
    <property type="evidence" value="ECO:0007669"/>
    <property type="project" value="InterPro"/>
</dbReference>
<evidence type="ECO:0000313" key="2">
    <source>
        <dbReference type="EMBL" id="EQA99217.1"/>
    </source>
</evidence>
<dbReference type="Pfam" id="PF00248">
    <property type="entry name" value="Aldo_ket_red"/>
    <property type="match status" value="1"/>
</dbReference>
<dbReference type="InterPro" id="IPR050523">
    <property type="entry name" value="AKR_Detox_Biosynth"/>
</dbReference>
<dbReference type="PANTHER" id="PTHR43364">
    <property type="entry name" value="NADH-SPECIFIC METHYLGLYOXAL REDUCTASE-RELATED"/>
    <property type="match status" value="1"/>
</dbReference>
<dbReference type="InterPro" id="IPR020471">
    <property type="entry name" value="AKR"/>
</dbReference>
<name>T0GGM0_9SPHN</name>
<evidence type="ECO:0000313" key="3">
    <source>
        <dbReference type="Proteomes" id="UP000015524"/>
    </source>
</evidence>
<dbReference type="SUPFAM" id="SSF51430">
    <property type="entry name" value="NAD(P)-linked oxidoreductase"/>
    <property type="match status" value="1"/>
</dbReference>
<feature type="domain" description="NADP-dependent oxidoreductase" evidence="1">
    <location>
        <begin position="17"/>
        <end position="314"/>
    </location>
</feature>
<dbReference type="PANTHER" id="PTHR43364:SF6">
    <property type="entry name" value="OXIDOREDUCTASE-RELATED"/>
    <property type="match status" value="1"/>
</dbReference>
<reference evidence="2 3" key="1">
    <citation type="journal article" date="2013" name="Genome Announc.">
        <title>Draft Genome Sequence of a Hexachlorocyclohexane-Degrading Bacterium, Sphingobium baderi Strain LL03T.</title>
        <authorList>
            <person name="Kaur J."/>
            <person name="Verma H."/>
            <person name="Tripathi C."/>
            <person name="Khurana J.P."/>
            <person name="Lal R."/>
        </authorList>
    </citation>
    <scope>NUCLEOTIDE SEQUENCE [LARGE SCALE GENOMIC DNA]</scope>
    <source>
        <strain evidence="2 3">LL03</strain>
    </source>
</reference>
<dbReference type="CDD" id="cd19081">
    <property type="entry name" value="AKR_AKR9C1"/>
    <property type="match status" value="1"/>
</dbReference>
<keyword evidence="3" id="KW-1185">Reference proteome</keyword>
<gene>
    <name evidence="2" type="ORF">L485_16855</name>
</gene>
<dbReference type="GO" id="GO:0005829">
    <property type="term" value="C:cytosol"/>
    <property type="evidence" value="ECO:0007669"/>
    <property type="project" value="TreeGrafter"/>
</dbReference>
<dbReference type="PRINTS" id="PR00069">
    <property type="entry name" value="ALDKETRDTASE"/>
</dbReference>
<dbReference type="InterPro" id="IPR036812">
    <property type="entry name" value="NAD(P)_OxRdtase_dom_sf"/>
</dbReference>
<proteinExistence type="predicted"/>
<accession>T0GGM0</accession>
<dbReference type="eggNOG" id="COG0667">
    <property type="taxonomic scope" value="Bacteria"/>
</dbReference>
<protein>
    <recommendedName>
        <fullName evidence="1">NADP-dependent oxidoreductase domain-containing protein</fullName>
    </recommendedName>
</protein>
<dbReference type="AlphaFoldDB" id="T0GGM0"/>
<dbReference type="Proteomes" id="UP000015524">
    <property type="component" value="Unassembled WGS sequence"/>
</dbReference>
<dbReference type="OrthoDB" id="7181835at2"/>
<dbReference type="EMBL" id="ATIB01000079">
    <property type="protein sequence ID" value="EQA99217.1"/>
    <property type="molecule type" value="Genomic_DNA"/>
</dbReference>